<organism evidence="2 3">
    <name type="scientific">Colletotrichum kahawae</name>
    <name type="common">Coffee berry disease fungus</name>
    <dbReference type="NCBI Taxonomy" id="34407"/>
    <lineage>
        <taxon>Eukaryota</taxon>
        <taxon>Fungi</taxon>
        <taxon>Dikarya</taxon>
        <taxon>Ascomycota</taxon>
        <taxon>Pezizomycotina</taxon>
        <taxon>Sordariomycetes</taxon>
        <taxon>Hypocreomycetidae</taxon>
        <taxon>Glomerellales</taxon>
        <taxon>Glomerellaceae</taxon>
        <taxon>Colletotrichum</taxon>
        <taxon>Colletotrichum gloeosporioides species complex</taxon>
    </lineage>
</organism>
<feature type="compositionally biased region" description="Polar residues" evidence="1">
    <location>
        <begin position="78"/>
        <end position="88"/>
    </location>
</feature>
<feature type="region of interest" description="Disordered" evidence="1">
    <location>
        <begin position="41"/>
        <end position="119"/>
    </location>
</feature>
<evidence type="ECO:0000313" key="3">
    <source>
        <dbReference type="Proteomes" id="UP001281614"/>
    </source>
</evidence>
<protein>
    <submittedName>
        <fullName evidence="2">Uncharacterized protein</fullName>
    </submittedName>
</protein>
<evidence type="ECO:0000313" key="2">
    <source>
        <dbReference type="EMBL" id="KAK2732199.1"/>
    </source>
</evidence>
<dbReference type="EMBL" id="VYYT01000554">
    <property type="protein sequence ID" value="KAK2732199.1"/>
    <property type="molecule type" value="Genomic_DNA"/>
</dbReference>
<sequence>MSQPADTMRRSNSCTHPNCPWVLGSDEHNLRTHIPEAHGATMNLPCCGKVMGKNDGDDIRRHGENCASSAGRPERPQADSSAPATNVPSAAATPLAEAEDHHDSESSSDTESVDNGDPQGLIRIQISIECCGAHRRKNASA</sequence>
<feature type="compositionally biased region" description="Basic and acidic residues" evidence="1">
    <location>
        <begin position="52"/>
        <end position="64"/>
    </location>
</feature>
<gene>
    <name evidence="2" type="ORF">CKAH01_02145</name>
</gene>
<dbReference type="AlphaFoldDB" id="A0AAD9Y1Z9"/>
<proteinExistence type="predicted"/>
<comment type="caution">
    <text evidence="2">The sequence shown here is derived from an EMBL/GenBank/DDBJ whole genome shotgun (WGS) entry which is preliminary data.</text>
</comment>
<dbReference type="Proteomes" id="UP001281614">
    <property type="component" value="Unassembled WGS sequence"/>
</dbReference>
<name>A0AAD9Y1Z9_COLKA</name>
<reference evidence="2" key="1">
    <citation type="submission" date="2023-02" db="EMBL/GenBank/DDBJ databases">
        <title>Colletotrichum kahawae CIFC_Que2 genome sequencing and assembly.</title>
        <authorList>
            <person name="Baroncelli R."/>
        </authorList>
    </citation>
    <scope>NUCLEOTIDE SEQUENCE</scope>
    <source>
        <strain evidence="2">CIFC_Que2</strain>
    </source>
</reference>
<keyword evidence="3" id="KW-1185">Reference proteome</keyword>
<evidence type="ECO:0000256" key="1">
    <source>
        <dbReference type="SAM" id="MobiDB-lite"/>
    </source>
</evidence>
<accession>A0AAD9Y1Z9</accession>